<gene>
    <name evidence="2" type="ORF">LSAT_V11C900495290</name>
</gene>
<dbReference type="Proteomes" id="UP000235145">
    <property type="component" value="Unassembled WGS sequence"/>
</dbReference>
<evidence type="ECO:0000313" key="3">
    <source>
        <dbReference type="Proteomes" id="UP000235145"/>
    </source>
</evidence>
<accession>A0A9R1UGT9</accession>
<feature type="compositionally biased region" description="Pro residues" evidence="1">
    <location>
        <begin position="166"/>
        <end position="203"/>
    </location>
</feature>
<proteinExistence type="predicted"/>
<evidence type="ECO:0000256" key="1">
    <source>
        <dbReference type="SAM" id="MobiDB-lite"/>
    </source>
</evidence>
<name>A0A9R1UGT9_LACSA</name>
<comment type="caution">
    <text evidence="2">The sequence shown here is derived from an EMBL/GenBank/DDBJ whole genome shotgun (WGS) entry which is preliminary data.</text>
</comment>
<feature type="compositionally biased region" description="Pro residues" evidence="1">
    <location>
        <begin position="211"/>
        <end position="243"/>
    </location>
</feature>
<dbReference type="OrthoDB" id="1752210at2759"/>
<feature type="region of interest" description="Disordered" evidence="1">
    <location>
        <begin position="138"/>
        <end position="243"/>
    </location>
</feature>
<organism evidence="2 3">
    <name type="scientific">Lactuca sativa</name>
    <name type="common">Garden lettuce</name>
    <dbReference type="NCBI Taxonomy" id="4236"/>
    <lineage>
        <taxon>Eukaryota</taxon>
        <taxon>Viridiplantae</taxon>
        <taxon>Streptophyta</taxon>
        <taxon>Embryophyta</taxon>
        <taxon>Tracheophyta</taxon>
        <taxon>Spermatophyta</taxon>
        <taxon>Magnoliopsida</taxon>
        <taxon>eudicotyledons</taxon>
        <taxon>Gunneridae</taxon>
        <taxon>Pentapetalae</taxon>
        <taxon>asterids</taxon>
        <taxon>campanulids</taxon>
        <taxon>Asterales</taxon>
        <taxon>Asteraceae</taxon>
        <taxon>Cichorioideae</taxon>
        <taxon>Cichorieae</taxon>
        <taxon>Lactucinae</taxon>
        <taxon>Lactuca</taxon>
    </lineage>
</organism>
<evidence type="ECO:0008006" key="4">
    <source>
        <dbReference type="Google" id="ProtNLM"/>
    </source>
</evidence>
<evidence type="ECO:0000313" key="2">
    <source>
        <dbReference type="EMBL" id="KAJ0186783.1"/>
    </source>
</evidence>
<dbReference type="AlphaFoldDB" id="A0A9R1UGT9"/>
<dbReference type="EMBL" id="NBSK02000009">
    <property type="protein sequence ID" value="KAJ0186783.1"/>
    <property type="molecule type" value="Genomic_DNA"/>
</dbReference>
<protein>
    <recommendedName>
        <fullName evidence="4">Extensin domain-containing protein</fullName>
    </recommendedName>
</protein>
<sequence>MPSDHRVTQPNHRAAPPDYRHFSLKNIVDDPFIPRSSSQLILKPPPLTTRFYKERTRETDIELASPPVRKSTLQVMVVGVGRIIPIKGKNRFSLKRVDQIPLLLEEMGTKGDTSLMPTHLISLVVVIVSLSFTSSTDATYPYSSLPPPPKKSSPSLAKHHYVYKSPPHPRFQKSPPPPPPPHKPYENNPPDPPHIYPNPPIIKPPIIITPSPTPPHTPVYNSSPPPPPVHKSLRPPPPKKPYV</sequence>
<dbReference type="PRINTS" id="PR01217">
    <property type="entry name" value="PRICHEXTENSN"/>
</dbReference>
<keyword evidence="3" id="KW-1185">Reference proteome</keyword>
<reference evidence="2 3" key="1">
    <citation type="journal article" date="2017" name="Nat. Commun.">
        <title>Genome assembly with in vitro proximity ligation data and whole-genome triplication in lettuce.</title>
        <authorList>
            <person name="Reyes-Chin-Wo S."/>
            <person name="Wang Z."/>
            <person name="Yang X."/>
            <person name="Kozik A."/>
            <person name="Arikit S."/>
            <person name="Song C."/>
            <person name="Xia L."/>
            <person name="Froenicke L."/>
            <person name="Lavelle D.O."/>
            <person name="Truco M.J."/>
            <person name="Xia R."/>
            <person name="Zhu S."/>
            <person name="Xu C."/>
            <person name="Xu H."/>
            <person name="Xu X."/>
            <person name="Cox K."/>
            <person name="Korf I."/>
            <person name="Meyers B.C."/>
            <person name="Michelmore R.W."/>
        </authorList>
    </citation>
    <scope>NUCLEOTIDE SEQUENCE [LARGE SCALE GENOMIC DNA]</scope>
    <source>
        <strain evidence="3">cv. Salinas</strain>
        <tissue evidence="2">Seedlings</tissue>
    </source>
</reference>